<dbReference type="EMBL" id="CM017619">
    <property type="protein sequence ID" value="TYI06480.1"/>
    <property type="molecule type" value="Genomic_DNA"/>
</dbReference>
<keyword evidence="2" id="KW-1185">Reference proteome</keyword>
<dbReference type="Proteomes" id="UP000322667">
    <property type="component" value="Chromosome A10"/>
</dbReference>
<gene>
    <name evidence="1" type="ORF">ES332_A10G162500v1</name>
</gene>
<sequence length="61" mass="6837">MLSSPQKFAPDFFQPFSLNQASIHPPFIFISLKIPWKKVSSFAPLLVKDNGLRSPSQTNSC</sequence>
<evidence type="ECO:0000313" key="1">
    <source>
        <dbReference type="EMBL" id="TYI06480.1"/>
    </source>
</evidence>
<proteinExistence type="predicted"/>
<name>A0A5D2NVV6_GOSTO</name>
<reference evidence="1 2" key="1">
    <citation type="submission" date="2019-07" db="EMBL/GenBank/DDBJ databases">
        <title>WGS assembly of Gossypium tomentosum.</title>
        <authorList>
            <person name="Chen Z.J."/>
            <person name="Sreedasyam A."/>
            <person name="Ando A."/>
            <person name="Song Q."/>
            <person name="De L."/>
            <person name="Hulse-Kemp A."/>
            <person name="Ding M."/>
            <person name="Ye W."/>
            <person name="Kirkbride R."/>
            <person name="Jenkins J."/>
            <person name="Plott C."/>
            <person name="Lovell J."/>
            <person name="Lin Y.-M."/>
            <person name="Vaughn R."/>
            <person name="Liu B."/>
            <person name="Li W."/>
            <person name="Simpson S."/>
            <person name="Scheffler B."/>
            <person name="Saski C."/>
            <person name="Grover C."/>
            <person name="Hu G."/>
            <person name="Conover J."/>
            <person name="Carlson J."/>
            <person name="Shu S."/>
            <person name="Boston L."/>
            <person name="Williams M."/>
            <person name="Peterson D."/>
            <person name="Mcgee K."/>
            <person name="Jones D."/>
            <person name="Wendel J."/>
            <person name="Stelly D."/>
            <person name="Grimwood J."/>
            <person name="Schmutz J."/>
        </authorList>
    </citation>
    <scope>NUCLEOTIDE SEQUENCE [LARGE SCALE GENOMIC DNA]</scope>
    <source>
        <strain evidence="1">7179.01</strain>
    </source>
</reference>
<evidence type="ECO:0000313" key="2">
    <source>
        <dbReference type="Proteomes" id="UP000322667"/>
    </source>
</evidence>
<protein>
    <submittedName>
        <fullName evidence="1">Uncharacterized protein</fullName>
    </submittedName>
</protein>
<accession>A0A5D2NVV6</accession>
<organism evidence="1 2">
    <name type="scientific">Gossypium tomentosum</name>
    <name type="common">Hawaiian cotton</name>
    <name type="synonym">Gossypium sandvicense</name>
    <dbReference type="NCBI Taxonomy" id="34277"/>
    <lineage>
        <taxon>Eukaryota</taxon>
        <taxon>Viridiplantae</taxon>
        <taxon>Streptophyta</taxon>
        <taxon>Embryophyta</taxon>
        <taxon>Tracheophyta</taxon>
        <taxon>Spermatophyta</taxon>
        <taxon>Magnoliopsida</taxon>
        <taxon>eudicotyledons</taxon>
        <taxon>Gunneridae</taxon>
        <taxon>Pentapetalae</taxon>
        <taxon>rosids</taxon>
        <taxon>malvids</taxon>
        <taxon>Malvales</taxon>
        <taxon>Malvaceae</taxon>
        <taxon>Malvoideae</taxon>
        <taxon>Gossypium</taxon>
    </lineage>
</organism>
<dbReference type="AlphaFoldDB" id="A0A5D2NVV6"/>